<dbReference type="AlphaFoldDB" id="A0A2W7NH91"/>
<reference evidence="2 3" key="1">
    <citation type="submission" date="2018-06" db="EMBL/GenBank/DDBJ databases">
        <title>Genomic Encyclopedia of Archaeal and Bacterial Type Strains, Phase II (KMG-II): from individual species to whole genera.</title>
        <authorList>
            <person name="Goeker M."/>
        </authorList>
    </citation>
    <scope>NUCLEOTIDE SEQUENCE [LARGE SCALE GENOMIC DNA]</scope>
    <source>
        <strain evidence="2 3">DSM 22009</strain>
    </source>
</reference>
<dbReference type="GO" id="GO:0009882">
    <property type="term" value="F:blue light photoreceptor activity"/>
    <property type="evidence" value="ECO:0007669"/>
    <property type="project" value="InterPro"/>
</dbReference>
<protein>
    <submittedName>
        <fullName evidence="2">FAD-dependent sensor of blue light</fullName>
    </submittedName>
</protein>
<keyword evidence="3" id="KW-1185">Reference proteome</keyword>
<dbReference type="PROSITE" id="PS50925">
    <property type="entry name" value="BLUF"/>
    <property type="match status" value="1"/>
</dbReference>
<dbReference type="OrthoDB" id="196105at2"/>
<dbReference type="InterPro" id="IPR007024">
    <property type="entry name" value="BLUF_domain"/>
</dbReference>
<dbReference type="RefSeq" id="WP_111537453.1">
    <property type="nucleotide sequence ID" value="NZ_QKZL01000008.1"/>
</dbReference>
<dbReference type="Gene3D" id="3.30.70.100">
    <property type="match status" value="1"/>
</dbReference>
<name>A0A2W7NH91_9RHOB</name>
<gene>
    <name evidence="2" type="ORF">LX81_02316</name>
</gene>
<proteinExistence type="predicted"/>
<sequence>MPRQILYTSRAMSNRFDRDIPEILRCSRRNNPELGLTGILVFTGSTFIQILEGSPEHIDPVLDIISGDTRHADIRVLLDRMVEKRACGDWTMGFGLIDRHPGGRIGFLERMAHLSRDGSPAALDELVAMMAALGSERVREYA</sequence>
<dbReference type="Pfam" id="PF04940">
    <property type="entry name" value="BLUF"/>
    <property type="match status" value="1"/>
</dbReference>
<dbReference type="GO" id="GO:0071949">
    <property type="term" value="F:FAD binding"/>
    <property type="evidence" value="ECO:0007669"/>
    <property type="project" value="InterPro"/>
</dbReference>
<accession>A0A2W7NH91</accession>
<comment type="caution">
    <text evidence="2">The sequence shown here is derived from an EMBL/GenBank/DDBJ whole genome shotgun (WGS) entry which is preliminary data.</text>
</comment>
<dbReference type="EMBL" id="QKZL01000008">
    <property type="protein sequence ID" value="PZX16044.1"/>
    <property type="molecule type" value="Genomic_DNA"/>
</dbReference>
<evidence type="ECO:0000313" key="2">
    <source>
        <dbReference type="EMBL" id="PZX16044.1"/>
    </source>
</evidence>
<dbReference type="SUPFAM" id="SSF54975">
    <property type="entry name" value="Acylphosphatase/BLUF domain-like"/>
    <property type="match status" value="1"/>
</dbReference>
<feature type="domain" description="BLUF" evidence="1">
    <location>
        <begin position="2"/>
        <end position="93"/>
    </location>
</feature>
<evidence type="ECO:0000259" key="1">
    <source>
        <dbReference type="PROSITE" id="PS50925"/>
    </source>
</evidence>
<dbReference type="InterPro" id="IPR036046">
    <property type="entry name" value="Acylphosphatase-like_dom_sf"/>
</dbReference>
<dbReference type="SMART" id="SM01034">
    <property type="entry name" value="BLUF"/>
    <property type="match status" value="1"/>
</dbReference>
<organism evidence="2 3">
    <name type="scientific">Palleronia aestuarii</name>
    <dbReference type="NCBI Taxonomy" id="568105"/>
    <lineage>
        <taxon>Bacteria</taxon>
        <taxon>Pseudomonadati</taxon>
        <taxon>Pseudomonadota</taxon>
        <taxon>Alphaproteobacteria</taxon>
        <taxon>Rhodobacterales</taxon>
        <taxon>Roseobacteraceae</taxon>
        <taxon>Palleronia</taxon>
    </lineage>
</organism>
<dbReference type="Proteomes" id="UP000248916">
    <property type="component" value="Unassembled WGS sequence"/>
</dbReference>
<evidence type="ECO:0000313" key="3">
    <source>
        <dbReference type="Proteomes" id="UP000248916"/>
    </source>
</evidence>